<proteinExistence type="predicted"/>
<organism evidence="1 2">
    <name type="scientific">Trichinella pseudospiralis</name>
    <name type="common">Parasitic roundworm</name>
    <dbReference type="NCBI Taxonomy" id="6337"/>
    <lineage>
        <taxon>Eukaryota</taxon>
        <taxon>Metazoa</taxon>
        <taxon>Ecdysozoa</taxon>
        <taxon>Nematoda</taxon>
        <taxon>Enoplea</taxon>
        <taxon>Dorylaimia</taxon>
        <taxon>Trichinellida</taxon>
        <taxon>Trichinellidae</taxon>
        <taxon>Trichinella</taxon>
    </lineage>
</organism>
<sequence>MERVTIQVNRQMYTFVHPSGLSICNGPTKSNPVFSNGNVSDVRIFGKSAIFCSNGLISCLLQITQLLSTLFTAALPFRIQKFCRSVVNV</sequence>
<evidence type="ECO:0000313" key="1">
    <source>
        <dbReference type="EMBL" id="KRY82048.1"/>
    </source>
</evidence>
<dbReference type="Proteomes" id="UP000054995">
    <property type="component" value="Unassembled WGS sequence"/>
</dbReference>
<dbReference type="AlphaFoldDB" id="A0A0V1F7K3"/>
<dbReference type="EMBL" id="JYDT01000190">
    <property type="protein sequence ID" value="KRY82048.1"/>
    <property type="molecule type" value="Genomic_DNA"/>
</dbReference>
<comment type="caution">
    <text evidence="1">The sequence shown here is derived from an EMBL/GenBank/DDBJ whole genome shotgun (WGS) entry which is preliminary data.</text>
</comment>
<name>A0A0V1F7K3_TRIPS</name>
<keyword evidence="2" id="KW-1185">Reference proteome</keyword>
<gene>
    <name evidence="1" type="ORF">T4D_9595</name>
</gene>
<reference evidence="1 2" key="1">
    <citation type="submission" date="2015-01" db="EMBL/GenBank/DDBJ databases">
        <title>Evolution of Trichinella species and genotypes.</title>
        <authorList>
            <person name="Korhonen P.K."/>
            <person name="Edoardo P."/>
            <person name="Giuseppe L.R."/>
            <person name="Gasser R.B."/>
        </authorList>
    </citation>
    <scope>NUCLEOTIDE SEQUENCE [LARGE SCALE GENOMIC DNA]</scope>
    <source>
        <strain evidence="1">ISS470</strain>
    </source>
</reference>
<evidence type="ECO:0000313" key="2">
    <source>
        <dbReference type="Proteomes" id="UP000054995"/>
    </source>
</evidence>
<protein>
    <submittedName>
        <fullName evidence="1">Uncharacterized protein</fullName>
    </submittedName>
</protein>
<accession>A0A0V1F7K3</accession>